<evidence type="ECO:0000256" key="1">
    <source>
        <dbReference type="SAM" id="MobiDB-lite"/>
    </source>
</evidence>
<dbReference type="VEuPathDB" id="FungiDB:PSTT_10072"/>
<proteinExistence type="predicted"/>
<dbReference type="PANTHER" id="PTHR31912">
    <property type="entry name" value="IP13529P"/>
    <property type="match status" value="1"/>
</dbReference>
<comment type="caution">
    <text evidence="2">The sequence shown here is derived from an EMBL/GenBank/DDBJ whole genome shotgun (WGS) entry which is preliminary data.</text>
</comment>
<protein>
    <submittedName>
        <fullName evidence="2">Uncharacterized protein</fullName>
    </submittedName>
</protein>
<sequence length="481" mass="56075">MMEDLIDTHLGEILRQEDVRWFEEPTDKDKNENKINPVKRSRWFPFKNKMELLGLLLIGHTHLLLFPAIYNRNQAIMTVCDIQLPAWATVRSMRTFLKSQIKTETSPFGTPSIIQKKRMDHTSNSPNPRNGLKNWPHSIVLTRKVDEEHYLKSISSLTTQIFTPFILVNSRRTTPRYKLSEECADALYTLAGNESNWELMIYTVLRWKKVMQSTFKGGNNMALLMQTNRFLLDSKKNLRIRKLMEKLEEEAPEKLFNPFLELEGKVIEEEQLPVPQQLIDHCSSQNIKQVCQVQITKHVILENGCFVSIQSHGSRRRIGSVQSLWEYHSRTRSKFYIHFNEFNELYSMREVSRTQTEQYVNVNEIEACINVQHNCDKGKCPIKKTKPSLIEHEETEIMTAQVEHSENKHFVINTASFHDPFQHHILSQTNLPQLSDADMVQCAVEGLENWGRNHFVFENPYAAADDNNNDGEEEDNTDNIN</sequence>
<feature type="compositionally biased region" description="Acidic residues" evidence="1">
    <location>
        <begin position="467"/>
        <end position="481"/>
    </location>
</feature>
<organism evidence="2 3">
    <name type="scientific">Puccinia striiformis</name>
    <dbReference type="NCBI Taxonomy" id="27350"/>
    <lineage>
        <taxon>Eukaryota</taxon>
        <taxon>Fungi</taxon>
        <taxon>Dikarya</taxon>
        <taxon>Basidiomycota</taxon>
        <taxon>Pucciniomycotina</taxon>
        <taxon>Pucciniomycetes</taxon>
        <taxon>Pucciniales</taxon>
        <taxon>Pucciniaceae</taxon>
        <taxon>Puccinia</taxon>
    </lineage>
</organism>
<dbReference type="Proteomes" id="UP000239156">
    <property type="component" value="Unassembled WGS sequence"/>
</dbReference>
<evidence type="ECO:0000313" key="3">
    <source>
        <dbReference type="Proteomes" id="UP000239156"/>
    </source>
</evidence>
<dbReference type="VEuPathDB" id="FungiDB:PSHT_10620"/>
<reference evidence="2" key="1">
    <citation type="submission" date="2017-12" db="EMBL/GenBank/DDBJ databases">
        <title>Gene loss provides genomic basis for host adaptation in cereal stripe rust fungi.</title>
        <authorList>
            <person name="Xia C."/>
        </authorList>
    </citation>
    <scope>NUCLEOTIDE SEQUENCE [LARGE SCALE GENOMIC DNA]</scope>
    <source>
        <strain evidence="2">93-210</strain>
    </source>
</reference>
<dbReference type="PANTHER" id="PTHR31912:SF34">
    <property type="entry name" value="NOTOCHORD-RELATED PROTEIN"/>
    <property type="match status" value="1"/>
</dbReference>
<name>A0A2S4V5T2_9BASI</name>
<dbReference type="EMBL" id="PKSL01000106">
    <property type="protein sequence ID" value="POW04889.1"/>
    <property type="molecule type" value="Genomic_DNA"/>
</dbReference>
<keyword evidence="3" id="KW-1185">Reference proteome</keyword>
<feature type="region of interest" description="Disordered" evidence="1">
    <location>
        <begin position="461"/>
        <end position="481"/>
    </location>
</feature>
<dbReference type="VEuPathDB" id="FungiDB:PSHT_14663"/>
<accession>A0A2S4V5T2</accession>
<evidence type="ECO:0000313" key="2">
    <source>
        <dbReference type="EMBL" id="POW04889.1"/>
    </source>
</evidence>
<dbReference type="AlphaFoldDB" id="A0A2S4V5T2"/>
<gene>
    <name evidence="2" type="ORF">PSTT_10072</name>
</gene>